<dbReference type="AlphaFoldDB" id="A0A4U8V0M7"/>
<accession>A0A4U8V0M7</accession>
<name>A0A4U8V0M7_STECR</name>
<sequence length="181" mass="21046">MFRFVCPMLFRESHQTSRTVCITLTIDVRGRLFQHAQVGDKNAASRLKHFGVHATSLECICNQGRELPPEDDLERRICAKLQRRHATGSRVPKCSLLKRDYRRGFVKKQKTYEKFKSFKETNLVLIEFTLRPLDMEVRFCGNSGQNKKQFLVHHGKPYFWGLNLRDLRGTLYISNPATVSS</sequence>
<proteinExistence type="predicted"/>
<comment type="caution">
    <text evidence="1">The sequence shown here is derived from an EMBL/GenBank/DDBJ whole genome shotgun (WGS) entry which is preliminary data.</text>
</comment>
<gene>
    <name evidence="1" type="ORF">L596_004842</name>
</gene>
<dbReference type="EMBL" id="CM016762">
    <property type="protein sequence ID" value="TMS38027.1"/>
    <property type="molecule type" value="Genomic_DNA"/>
</dbReference>
<dbReference type="EMBL" id="AZBU02000001">
    <property type="protein sequence ID" value="TMS38027.1"/>
    <property type="molecule type" value="Genomic_DNA"/>
</dbReference>
<reference evidence="1 2" key="2">
    <citation type="journal article" date="2019" name="G3 (Bethesda)">
        <title>Hybrid Assembly of the Genome of the Entomopathogenic Nematode Steinernema carpocapsae Identifies the X-Chromosome.</title>
        <authorList>
            <person name="Serra L."/>
            <person name="Macchietto M."/>
            <person name="Macias-Munoz A."/>
            <person name="McGill C.J."/>
            <person name="Rodriguez I.M."/>
            <person name="Rodriguez B."/>
            <person name="Murad R."/>
            <person name="Mortazavi A."/>
        </authorList>
    </citation>
    <scope>NUCLEOTIDE SEQUENCE [LARGE SCALE GENOMIC DNA]</scope>
    <source>
        <strain evidence="1 2">ALL</strain>
    </source>
</reference>
<organism evidence="1 2">
    <name type="scientific">Steinernema carpocapsae</name>
    <name type="common">Entomopathogenic nematode</name>
    <dbReference type="NCBI Taxonomy" id="34508"/>
    <lineage>
        <taxon>Eukaryota</taxon>
        <taxon>Metazoa</taxon>
        <taxon>Ecdysozoa</taxon>
        <taxon>Nematoda</taxon>
        <taxon>Chromadorea</taxon>
        <taxon>Rhabditida</taxon>
        <taxon>Tylenchina</taxon>
        <taxon>Panagrolaimomorpha</taxon>
        <taxon>Strongyloidoidea</taxon>
        <taxon>Steinernematidae</taxon>
        <taxon>Steinernema</taxon>
    </lineage>
</organism>
<keyword evidence="2" id="KW-1185">Reference proteome</keyword>
<protein>
    <submittedName>
        <fullName evidence="1">Uncharacterized protein</fullName>
    </submittedName>
</protein>
<evidence type="ECO:0000313" key="1">
    <source>
        <dbReference type="EMBL" id="TMS38027.1"/>
    </source>
</evidence>
<reference evidence="1 2" key="1">
    <citation type="journal article" date="2015" name="Genome Biol.">
        <title>Comparative genomics of Steinernema reveals deeply conserved gene regulatory networks.</title>
        <authorList>
            <person name="Dillman A.R."/>
            <person name="Macchietto M."/>
            <person name="Porter C.F."/>
            <person name="Rogers A."/>
            <person name="Williams B."/>
            <person name="Antoshechkin I."/>
            <person name="Lee M.M."/>
            <person name="Goodwin Z."/>
            <person name="Lu X."/>
            <person name="Lewis E.E."/>
            <person name="Goodrich-Blair H."/>
            <person name="Stock S.P."/>
            <person name="Adams B.J."/>
            <person name="Sternberg P.W."/>
            <person name="Mortazavi A."/>
        </authorList>
    </citation>
    <scope>NUCLEOTIDE SEQUENCE [LARGE SCALE GENOMIC DNA]</scope>
    <source>
        <strain evidence="1 2">ALL</strain>
    </source>
</reference>
<dbReference type="Proteomes" id="UP000298663">
    <property type="component" value="Chromosome X"/>
</dbReference>
<evidence type="ECO:0000313" key="2">
    <source>
        <dbReference type="Proteomes" id="UP000298663"/>
    </source>
</evidence>